<dbReference type="InterPro" id="IPR013098">
    <property type="entry name" value="Ig_I-set"/>
</dbReference>
<feature type="compositionally biased region" description="Polar residues" evidence="11">
    <location>
        <begin position="813"/>
        <end position="823"/>
    </location>
</feature>
<dbReference type="CTD" id="283659"/>
<evidence type="ECO:0000256" key="12">
    <source>
        <dbReference type="SAM" id="SignalP"/>
    </source>
</evidence>
<keyword evidence="7" id="KW-0472">Membrane</keyword>
<dbReference type="CDD" id="cd00063">
    <property type="entry name" value="FN3"/>
    <property type="match status" value="4"/>
</dbReference>
<keyword evidence="6" id="KW-1133">Transmembrane helix</keyword>
<dbReference type="FunFam" id="2.60.40.10:FF:000930">
    <property type="entry name" value="immunoglobulin superfamily DCC subclass member 3"/>
    <property type="match status" value="1"/>
</dbReference>
<evidence type="ECO:0000256" key="7">
    <source>
        <dbReference type="ARBA" id="ARBA00023136"/>
    </source>
</evidence>
<comment type="subcellular location">
    <subcellularLocation>
        <location evidence="1">Membrane</location>
        <topology evidence="1">Single-pass membrane protein</topology>
    </subcellularLocation>
</comment>
<dbReference type="OrthoDB" id="438268at2759"/>
<evidence type="ECO:0000259" key="14">
    <source>
        <dbReference type="PROSITE" id="PS50853"/>
    </source>
</evidence>
<gene>
    <name evidence="17" type="primary">PRTG</name>
</gene>
<dbReference type="PANTHER" id="PTHR44170">
    <property type="entry name" value="PROTEIN SIDEKICK"/>
    <property type="match status" value="1"/>
</dbReference>
<evidence type="ECO:0000256" key="1">
    <source>
        <dbReference type="ARBA" id="ARBA00004167"/>
    </source>
</evidence>
<accession>D2XNJ9</accession>
<feature type="region of interest" description="Disordered" evidence="11">
    <location>
        <begin position="813"/>
        <end position="837"/>
    </location>
</feature>
<evidence type="ECO:0000256" key="11">
    <source>
        <dbReference type="SAM" id="MobiDB-lite"/>
    </source>
</evidence>
<keyword evidence="5" id="KW-0677">Repeat</keyword>
<dbReference type="FunFam" id="2.60.40.10:FF:000551">
    <property type="entry name" value="Protogenin A"/>
    <property type="match status" value="1"/>
</dbReference>
<feature type="domain" description="Ig-like" evidence="13">
    <location>
        <begin position="142"/>
        <end position="214"/>
    </location>
</feature>
<feature type="region of interest" description="Disordered" evidence="11">
    <location>
        <begin position="211"/>
        <end position="231"/>
    </location>
</feature>
<proteinExistence type="evidence at transcript level"/>
<dbReference type="Pfam" id="PF13927">
    <property type="entry name" value="Ig_3"/>
    <property type="match status" value="1"/>
</dbReference>
<dbReference type="InterPro" id="IPR003961">
    <property type="entry name" value="FN3_dom"/>
</dbReference>
<feature type="domain" description="Fibronectin type-III" evidence="14">
    <location>
        <begin position="732"/>
        <end position="826"/>
    </location>
</feature>
<dbReference type="SUPFAM" id="SSF48726">
    <property type="entry name" value="Immunoglobulin"/>
    <property type="match status" value="4"/>
</dbReference>
<feature type="chain" id="PRO_5003038770" evidence="12 17">
    <location>
        <begin position="28"/>
        <end position="849"/>
    </location>
</feature>
<dbReference type="SMART" id="SM00408">
    <property type="entry name" value="IGc2"/>
    <property type="match status" value="4"/>
</dbReference>
<dbReference type="AlphaFoldDB" id="D2XNJ9"/>
<dbReference type="SMART" id="SM00409">
    <property type="entry name" value="IG"/>
    <property type="match status" value="4"/>
</dbReference>
<dbReference type="EMBL" id="GU224220">
    <property type="protein sequence ID" value="ADB22629.1"/>
    <property type="molecule type" value="mRNA"/>
</dbReference>
<feature type="domain" description="Fibronectin type-III" evidence="14">
    <location>
        <begin position="624"/>
        <end position="721"/>
    </location>
</feature>
<dbReference type="GO" id="GO:0098609">
    <property type="term" value="P:cell-cell adhesion"/>
    <property type="evidence" value="ECO:0007669"/>
    <property type="project" value="TreeGrafter"/>
</dbReference>
<dbReference type="InterPro" id="IPR003599">
    <property type="entry name" value="Ig_sub"/>
</dbReference>
<feature type="domain" description="Fibronectin type-III" evidence="14">
    <location>
        <begin position="520"/>
        <end position="619"/>
    </location>
</feature>
<evidence type="ECO:0000313" key="16">
    <source>
        <dbReference type="Proteomes" id="UP000694865"/>
    </source>
</evidence>
<evidence type="ECO:0000313" key="15">
    <source>
        <dbReference type="EMBL" id="ADB22629.1"/>
    </source>
</evidence>
<dbReference type="FunFam" id="2.60.40.10:FF:000299">
    <property type="entry name" value="protogenin isoform X2"/>
    <property type="match status" value="1"/>
</dbReference>
<evidence type="ECO:0000256" key="2">
    <source>
        <dbReference type="ARBA" id="ARBA00009588"/>
    </source>
</evidence>
<keyword evidence="9" id="KW-0325">Glycoprotein</keyword>
<dbReference type="FunFam" id="2.60.40.10:FF:000189">
    <property type="entry name" value="Neogenin isoform 3"/>
    <property type="match status" value="1"/>
</dbReference>
<dbReference type="Pfam" id="PF07679">
    <property type="entry name" value="I-set"/>
    <property type="match status" value="3"/>
</dbReference>
<keyword evidence="10" id="KW-0393">Immunoglobulin domain</keyword>
<protein>
    <submittedName>
        <fullName evidence="15 17">Protogenin</fullName>
    </submittedName>
</protein>
<dbReference type="InterPro" id="IPR003598">
    <property type="entry name" value="Ig_sub2"/>
</dbReference>
<dbReference type="SMART" id="SM00060">
    <property type="entry name" value="FN3"/>
    <property type="match status" value="4"/>
</dbReference>
<evidence type="ECO:0000256" key="6">
    <source>
        <dbReference type="ARBA" id="ARBA00022989"/>
    </source>
</evidence>
<dbReference type="PROSITE" id="PS50835">
    <property type="entry name" value="IG_LIKE"/>
    <property type="match status" value="4"/>
</dbReference>
<evidence type="ECO:0000256" key="8">
    <source>
        <dbReference type="ARBA" id="ARBA00023157"/>
    </source>
</evidence>
<dbReference type="InterPro" id="IPR007110">
    <property type="entry name" value="Ig-like_dom"/>
</dbReference>
<dbReference type="CDD" id="cd00096">
    <property type="entry name" value="Ig"/>
    <property type="match status" value="1"/>
</dbReference>
<keyword evidence="8" id="KW-1015">Disulfide bond</keyword>
<evidence type="ECO:0000256" key="5">
    <source>
        <dbReference type="ARBA" id="ARBA00022737"/>
    </source>
</evidence>
<evidence type="ECO:0000256" key="9">
    <source>
        <dbReference type="ARBA" id="ARBA00023180"/>
    </source>
</evidence>
<dbReference type="InterPro" id="IPR036179">
    <property type="entry name" value="Ig-like_dom_sf"/>
</dbReference>
<sequence>MANQPSDLGSWMIFLFSILLYSGLSSTEELRFTVEPKNVIVVKDRPFIWDCQAEGEAPINITWKKNGQIIENNERHNVLRNGSLFFVRIERKKTKITDEGQYECVARNGDGAITAIADLQVATLSKFQSHLQNPKPVTASLGGVARFECHVDSLPPAVISWEKDKDPIPSNNRFVVLPSGVLQIHNIQESDAANYRCIAVNIANKRRSAEAPLTVQSTMPPTNEPDPDRKPIIVQGPKPETKEEGDTIVLECLVVRYSPDDPEPEVTWNRLGGSAINSDLGVPYGKNNLLISNLGMTSTGVYKCTATNPATGGAVSKTARITVLVPPRLLDVPESQAKLVGVTARFPCVAEGVPPPSITWYHNAQPVVMNGRFQNPSNNDDLVITNIWKNPHESDEGIYQCVAENVRGRVQASAQLTIIKVESTPSQPRNLQAFAYSSTEITVTWDHPEELSSIMAYNVLYRLTAGGSDKEVAVEGSKSICVLEILQPYTNYTIHIIPYVTSGAGDPSNYITVQTLEDIPDKAPEFTLSSNTPSSIIITWGPLEKEHAKGNIISYRIYYRYADNLDEPVLQVDVGGHIREYVLENLEPSTTYEVKMSASTSVGEGVMSQSWNSRTTPEFLDYNIPQAPLLYLWKVNSSAVQVQWSMHSVNVPTPVLGFKLYYALASNINDLAGPVMLPSNVTSYTLSGLLPSTSYFVLLLAYNDYGDGHDASRYIETLVPTPSINIPVNPAPPYPNEIDAIVETPSTILVKWSKPQTSLEIIYYTVRFHPAAITNASLVKKEESNTEQIMLMDLIPFTEYVIAVKAHARSSESRFSNDITANTPEDRTSRRRHKRRKCLQRNRRSCKLF</sequence>
<dbReference type="RefSeq" id="NP_001164715.1">
    <property type="nucleotide sequence ID" value="NM_001171244.1"/>
</dbReference>
<dbReference type="SUPFAM" id="SSF49265">
    <property type="entry name" value="Fibronectin type III"/>
    <property type="match status" value="2"/>
</dbReference>
<dbReference type="PROSITE" id="PS50853">
    <property type="entry name" value="FN3"/>
    <property type="match status" value="4"/>
</dbReference>
<evidence type="ECO:0000256" key="10">
    <source>
        <dbReference type="ARBA" id="ARBA00023319"/>
    </source>
</evidence>
<reference evidence="15" key="1">
    <citation type="submission" date="2009-11" db="EMBL/GenBank/DDBJ databases">
        <authorList>
            <person name="Freeman R.M.Jr."/>
            <person name="Wu M."/>
            <person name="Gerhart J."/>
        </authorList>
    </citation>
    <scope>NUCLEOTIDE SEQUENCE</scope>
</reference>
<comment type="similarity">
    <text evidence="2">Belongs to the immunoglobulin superfamily. DCC family.</text>
</comment>
<keyword evidence="4 12" id="KW-0732">Signal</keyword>
<dbReference type="Gene3D" id="2.60.40.10">
    <property type="entry name" value="Immunoglobulins"/>
    <property type="match status" value="8"/>
</dbReference>
<dbReference type="GO" id="GO:0016020">
    <property type="term" value="C:membrane"/>
    <property type="evidence" value="ECO:0007669"/>
    <property type="project" value="UniProtKB-SubCell"/>
</dbReference>
<dbReference type="Pfam" id="PF00041">
    <property type="entry name" value="fn3"/>
    <property type="match status" value="4"/>
</dbReference>
<keyword evidence="16" id="KW-1185">Reference proteome</keyword>
<dbReference type="KEGG" id="sko:100329101"/>
<feature type="domain" description="Ig-like" evidence="13">
    <location>
        <begin position="327"/>
        <end position="417"/>
    </location>
</feature>
<dbReference type="InterPro" id="IPR036116">
    <property type="entry name" value="FN3_sf"/>
</dbReference>
<evidence type="ECO:0000313" key="17">
    <source>
        <dbReference type="RefSeq" id="NP_001164715.1"/>
    </source>
</evidence>
<feature type="signal peptide" evidence="12 17">
    <location>
        <begin position="1"/>
        <end position="27"/>
    </location>
</feature>
<reference evidence="17" key="2">
    <citation type="submission" date="2025-05" db="UniProtKB">
        <authorList>
            <consortium name="RefSeq"/>
        </authorList>
    </citation>
    <scope>IDENTIFICATION</scope>
</reference>
<feature type="domain" description="Fibronectin type-III" evidence="14">
    <location>
        <begin position="427"/>
        <end position="518"/>
    </location>
</feature>
<evidence type="ECO:0000256" key="3">
    <source>
        <dbReference type="ARBA" id="ARBA00022692"/>
    </source>
</evidence>
<dbReference type="GeneID" id="100329101"/>
<dbReference type="PANTHER" id="PTHR44170:SF59">
    <property type="entry name" value="PROTOGENIN-LIKE"/>
    <property type="match status" value="1"/>
</dbReference>
<feature type="domain" description="Ig-like" evidence="13">
    <location>
        <begin position="51"/>
        <end position="120"/>
    </location>
</feature>
<evidence type="ECO:0000256" key="4">
    <source>
        <dbReference type="ARBA" id="ARBA00022729"/>
    </source>
</evidence>
<organism evidence="15">
    <name type="scientific">Saccoglossus kowalevskii</name>
    <name type="common">Acorn worm</name>
    <dbReference type="NCBI Taxonomy" id="10224"/>
    <lineage>
        <taxon>Eukaryota</taxon>
        <taxon>Metazoa</taxon>
        <taxon>Hemichordata</taxon>
        <taxon>Enteropneusta</taxon>
        <taxon>Harrimaniidae</taxon>
        <taxon>Saccoglossus</taxon>
    </lineage>
</organism>
<name>D2XNJ9_SACKO</name>
<feature type="domain" description="Ig-like" evidence="13">
    <location>
        <begin position="231"/>
        <end position="322"/>
    </location>
</feature>
<dbReference type="Proteomes" id="UP000694865">
    <property type="component" value="Unplaced"/>
</dbReference>
<keyword evidence="3" id="KW-0812">Transmembrane</keyword>
<evidence type="ECO:0000259" key="13">
    <source>
        <dbReference type="PROSITE" id="PS50835"/>
    </source>
</evidence>
<dbReference type="InterPro" id="IPR013783">
    <property type="entry name" value="Ig-like_fold"/>
</dbReference>